<dbReference type="EMBL" id="NHZQ01000121">
    <property type="protein sequence ID" value="PSK51658.1"/>
    <property type="molecule type" value="Genomic_DNA"/>
</dbReference>
<evidence type="ECO:0000256" key="1">
    <source>
        <dbReference type="SAM" id="MobiDB-lite"/>
    </source>
</evidence>
<protein>
    <submittedName>
        <fullName evidence="2">Uncharacterized protein</fullName>
    </submittedName>
</protein>
<accession>A0A2P7ZTW1</accession>
<comment type="caution">
    <text evidence="2">The sequence shown here is derived from an EMBL/GenBank/DDBJ whole genome shotgun (WGS) entry which is preliminary data.</text>
</comment>
<evidence type="ECO:0000313" key="3">
    <source>
        <dbReference type="Proteomes" id="UP000243723"/>
    </source>
</evidence>
<dbReference type="Proteomes" id="UP000243723">
    <property type="component" value="Unassembled WGS sequence"/>
</dbReference>
<feature type="compositionally biased region" description="Basic and acidic residues" evidence="1">
    <location>
        <begin position="13"/>
        <end position="27"/>
    </location>
</feature>
<feature type="region of interest" description="Disordered" evidence="1">
    <location>
        <begin position="292"/>
        <end position="348"/>
    </location>
</feature>
<sequence>MSEQQQSAMAPDAKAEEQNRLSQKVEELDLDTLPGGSSESSPEKAASTSDLNMNLPKGQFAMSMVLFGPKPPTSPMLTECVGLLGLDSTALYHAGQKESVSDEYDLVFGPLLQVTKAIVDSAKRIELSSFPASNFNVLLYRVGLAMEGVEADDQVAVIFNSLLIEPPRPSTTTHLPDDQAKRLVREKYILRDAILRSYNKWQKEFPDPDPAKARWPQDSGEGTVHDIRDQIRRIIRYMNLTTGDAADSFTDDRVKSIVDSFLKWKGFLVKEGDRRAIAEQVLREEFELEKELLAGGGKKGDPKTGSRGAARARGSKKGGSTGGDKKKGGSKPKGPNKKPETSVGGEPQ</sequence>
<feature type="compositionally biased region" description="Polar residues" evidence="1">
    <location>
        <begin position="35"/>
        <end position="52"/>
    </location>
</feature>
<organism evidence="2 3">
    <name type="scientific">Elsinoe australis</name>
    <dbReference type="NCBI Taxonomy" id="40998"/>
    <lineage>
        <taxon>Eukaryota</taxon>
        <taxon>Fungi</taxon>
        <taxon>Dikarya</taxon>
        <taxon>Ascomycota</taxon>
        <taxon>Pezizomycotina</taxon>
        <taxon>Dothideomycetes</taxon>
        <taxon>Dothideomycetidae</taxon>
        <taxon>Myriangiales</taxon>
        <taxon>Elsinoaceae</taxon>
        <taxon>Elsinoe</taxon>
    </lineage>
</organism>
<feature type="compositionally biased region" description="Basic and acidic residues" evidence="1">
    <location>
        <begin position="292"/>
        <end position="304"/>
    </location>
</feature>
<gene>
    <name evidence="2" type="ORF">B9Z65_2925</name>
</gene>
<dbReference type="AlphaFoldDB" id="A0A2P7ZTW1"/>
<proteinExistence type="predicted"/>
<name>A0A2P7ZTW1_9PEZI</name>
<reference evidence="2 3" key="1">
    <citation type="submission" date="2017-05" db="EMBL/GenBank/DDBJ databases">
        <title>Draft genome sequence of Elsinoe australis.</title>
        <authorList>
            <person name="Cheng Q."/>
        </authorList>
    </citation>
    <scope>NUCLEOTIDE SEQUENCE [LARGE SCALE GENOMIC DNA]</scope>
    <source>
        <strain evidence="2 3">NL1</strain>
    </source>
</reference>
<feature type="region of interest" description="Disordered" evidence="1">
    <location>
        <begin position="1"/>
        <end position="52"/>
    </location>
</feature>
<evidence type="ECO:0000313" key="2">
    <source>
        <dbReference type="EMBL" id="PSK51658.1"/>
    </source>
</evidence>
<keyword evidence="3" id="KW-1185">Reference proteome</keyword>